<dbReference type="Ensembl" id="ENSGACT00000025406.1">
    <property type="protein sequence ID" value="ENSGACP00000025357.1"/>
    <property type="gene ID" value="ENSGACG00000019178.1"/>
</dbReference>
<dbReference type="InParanoid" id="G3Q651"/>
<keyword evidence="1" id="KW-0732">Signal</keyword>
<dbReference type="AlphaFoldDB" id="G3Q651"/>
<dbReference type="STRING" id="69293.ENSGACP00000025357"/>
<dbReference type="Pfam" id="PF14973">
    <property type="entry name" value="TINF2_N"/>
    <property type="match status" value="1"/>
</dbReference>
<dbReference type="CDD" id="cd11657">
    <property type="entry name" value="TIN2_N"/>
    <property type="match status" value="1"/>
</dbReference>
<dbReference type="GO" id="GO:1904356">
    <property type="term" value="P:regulation of telomere maintenance via telomere lengthening"/>
    <property type="evidence" value="ECO:0007669"/>
    <property type="project" value="TreeGrafter"/>
</dbReference>
<accession>G3Q651</accession>
<evidence type="ECO:0000313" key="3">
    <source>
        <dbReference type="Ensembl" id="ENSGACP00000025357.1"/>
    </source>
</evidence>
<name>G3Q651_GASAC</name>
<dbReference type="PANTHER" id="PTHR15512:SF0">
    <property type="entry name" value="TERF1-INTERACTING NUCLEAR FACTOR 2"/>
    <property type="match status" value="1"/>
</dbReference>
<evidence type="ECO:0000259" key="2">
    <source>
        <dbReference type="Pfam" id="PF14973"/>
    </source>
</evidence>
<dbReference type="InterPro" id="IPR029400">
    <property type="entry name" value="TINF2_N"/>
</dbReference>
<dbReference type="GO" id="GO:0042162">
    <property type="term" value="F:telomeric DNA binding"/>
    <property type="evidence" value="ECO:0007669"/>
    <property type="project" value="TreeGrafter"/>
</dbReference>
<reference evidence="3" key="1">
    <citation type="submission" date="2006-01" db="EMBL/GenBank/DDBJ databases">
        <authorList>
            <person name="Lindblad-Toh K."/>
            <person name="Mauceli E."/>
            <person name="Grabherr M."/>
            <person name="Chang J.L."/>
            <person name="Lander E.S."/>
        </authorList>
    </citation>
    <scope>NUCLEOTIDE SEQUENCE [LARGE SCALE GENOMIC DNA]</scope>
</reference>
<feature type="domain" description="TERF1-interacting nuclear factor 2 N-terminal" evidence="2">
    <location>
        <begin position="31"/>
        <end position="178"/>
    </location>
</feature>
<evidence type="ECO:0000256" key="1">
    <source>
        <dbReference type="SAM" id="SignalP"/>
    </source>
</evidence>
<dbReference type="GO" id="GO:0070187">
    <property type="term" value="C:shelterin complex"/>
    <property type="evidence" value="ECO:0007669"/>
    <property type="project" value="InterPro"/>
</dbReference>
<sequence length="215" mass="24650">MKTMAAFPFAALTLLAPPVRPGCRRPSGKWMKKRTVMQYEVVEESRDLPPARPSQDLLTVRHQAKLALGLRERLILELCSRRPEEKVIVPHLKRMRAPAAMSTSCASAMKRDVKVRKTVESFNLLVDILLKDPTERQRFYEEDFPLDYGPKFDQELEKLLWEFLIRLDQLLPVPSLAQTVSWLSEAPAVLEECARAATQPQLLRVLLQHQTCLGH</sequence>
<dbReference type="InterPro" id="IPR039098">
    <property type="entry name" value="TINF2"/>
</dbReference>
<dbReference type="GO" id="GO:0016233">
    <property type="term" value="P:telomere capping"/>
    <property type="evidence" value="ECO:0007669"/>
    <property type="project" value="InterPro"/>
</dbReference>
<reference evidence="3" key="2">
    <citation type="submission" date="2024-04" db="UniProtKB">
        <authorList>
            <consortium name="Ensembl"/>
        </authorList>
    </citation>
    <scope>IDENTIFICATION</scope>
</reference>
<dbReference type="PANTHER" id="PTHR15512">
    <property type="entry name" value="TERF1-INTERACTING NUCLEAR FACTOR 2"/>
    <property type="match status" value="1"/>
</dbReference>
<dbReference type="Bgee" id="ENSGACG00000019178">
    <property type="expression patterns" value="Expressed in testis and 8 other cell types or tissues"/>
</dbReference>
<organism evidence="3">
    <name type="scientific">Gasterosteus aculeatus</name>
    <name type="common">Three-spined stickleback</name>
    <dbReference type="NCBI Taxonomy" id="69293"/>
    <lineage>
        <taxon>Eukaryota</taxon>
        <taxon>Metazoa</taxon>
        <taxon>Chordata</taxon>
        <taxon>Craniata</taxon>
        <taxon>Vertebrata</taxon>
        <taxon>Euteleostomi</taxon>
        <taxon>Actinopterygii</taxon>
        <taxon>Neopterygii</taxon>
        <taxon>Teleostei</taxon>
        <taxon>Neoteleostei</taxon>
        <taxon>Acanthomorphata</taxon>
        <taxon>Eupercaria</taxon>
        <taxon>Perciformes</taxon>
        <taxon>Cottioidei</taxon>
        <taxon>Gasterosteales</taxon>
        <taxon>Gasterosteidae</taxon>
        <taxon>Gasterosteus</taxon>
    </lineage>
</organism>
<dbReference type="eggNOG" id="ENOG502S5UZ">
    <property type="taxonomic scope" value="Eukaryota"/>
</dbReference>
<feature type="chain" id="PRO_5003450336" description="TERF1-interacting nuclear factor 2 N-terminal domain-containing protein" evidence="1">
    <location>
        <begin position="22"/>
        <end position="215"/>
    </location>
</feature>
<proteinExistence type="predicted"/>
<feature type="signal peptide" evidence="1">
    <location>
        <begin position="1"/>
        <end position="21"/>
    </location>
</feature>
<protein>
    <recommendedName>
        <fullName evidence="2">TERF1-interacting nuclear factor 2 N-terminal domain-containing protein</fullName>
    </recommendedName>
</protein>